<evidence type="ECO:0000256" key="1">
    <source>
        <dbReference type="SAM" id="MobiDB-lite"/>
    </source>
</evidence>
<comment type="caution">
    <text evidence="2">The sequence shown here is derived from an EMBL/GenBank/DDBJ whole genome shotgun (WGS) entry which is preliminary data.</text>
</comment>
<sequence length="218" mass="23262">MEGAADMTLAESNEMCDVPGDGLEATARRPTGNASDVENKGGSRSLMGCSLVKERNECRTKLGAMSSSCVSGQQGWVSGVGEGPDDGPQWNADRVECEGTERRAMSATLGDDGETLEATLTTGEHAVRRKRQAQNVEERWPAGDVLRNGCAREGLRPVKSRFHKTGRSRSRSRVGAGEWTEDACAWADGKPRGAKGGCVLKGKISLCTGCAMGWIREL</sequence>
<feature type="region of interest" description="Disordered" evidence="1">
    <location>
        <begin position="1"/>
        <end position="45"/>
    </location>
</feature>
<dbReference type="EMBL" id="JAGSXJ010000025">
    <property type="protein sequence ID" value="KAH6675271.1"/>
    <property type="molecule type" value="Genomic_DNA"/>
</dbReference>
<dbReference type="AlphaFoldDB" id="A0A9P9A795"/>
<gene>
    <name evidence="2" type="ORF">F5X68DRAFT_214230</name>
</gene>
<organism evidence="2 3">
    <name type="scientific">Plectosphaerella plurivora</name>
    <dbReference type="NCBI Taxonomy" id="936078"/>
    <lineage>
        <taxon>Eukaryota</taxon>
        <taxon>Fungi</taxon>
        <taxon>Dikarya</taxon>
        <taxon>Ascomycota</taxon>
        <taxon>Pezizomycotina</taxon>
        <taxon>Sordariomycetes</taxon>
        <taxon>Hypocreomycetidae</taxon>
        <taxon>Glomerellales</taxon>
        <taxon>Plectosphaerellaceae</taxon>
        <taxon>Plectosphaerella</taxon>
    </lineage>
</organism>
<accession>A0A9P9A795</accession>
<dbReference type="Proteomes" id="UP000770015">
    <property type="component" value="Unassembled WGS sequence"/>
</dbReference>
<keyword evidence="3" id="KW-1185">Reference proteome</keyword>
<reference evidence="2" key="1">
    <citation type="journal article" date="2021" name="Nat. Commun.">
        <title>Genetic determinants of endophytism in the Arabidopsis root mycobiome.</title>
        <authorList>
            <person name="Mesny F."/>
            <person name="Miyauchi S."/>
            <person name="Thiergart T."/>
            <person name="Pickel B."/>
            <person name="Atanasova L."/>
            <person name="Karlsson M."/>
            <person name="Huettel B."/>
            <person name="Barry K.W."/>
            <person name="Haridas S."/>
            <person name="Chen C."/>
            <person name="Bauer D."/>
            <person name="Andreopoulos W."/>
            <person name="Pangilinan J."/>
            <person name="LaButti K."/>
            <person name="Riley R."/>
            <person name="Lipzen A."/>
            <person name="Clum A."/>
            <person name="Drula E."/>
            <person name="Henrissat B."/>
            <person name="Kohler A."/>
            <person name="Grigoriev I.V."/>
            <person name="Martin F.M."/>
            <person name="Hacquard S."/>
        </authorList>
    </citation>
    <scope>NUCLEOTIDE SEQUENCE</scope>
    <source>
        <strain evidence="2">MPI-SDFR-AT-0117</strain>
    </source>
</reference>
<evidence type="ECO:0000313" key="2">
    <source>
        <dbReference type="EMBL" id="KAH6675271.1"/>
    </source>
</evidence>
<protein>
    <submittedName>
        <fullName evidence="2">Uncharacterized protein</fullName>
    </submittedName>
</protein>
<evidence type="ECO:0000313" key="3">
    <source>
        <dbReference type="Proteomes" id="UP000770015"/>
    </source>
</evidence>
<proteinExistence type="predicted"/>
<name>A0A9P9A795_9PEZI</name>